<protein>
    <submittedName>
        <fullName evidence="4">C4-dicarboxylate TRAP transporter large permease protein DctM</fullName>
    </submittedName>
</protein>
<keyword evidence="4" id="KW-0614">Plasmid</keyword>
<evidence type="ECO:0000313" key="4">
    <source>
        <dbReference type="EMBL" id="ASM75307.1"/>
    </source>
</evidence>
<feature type="transmembrane region" description="Helical" evidence="2">
    <location>
        <begin position="119"/>
        <end position="140"/>
    </location>
</feature>
<feature type="transmembrane region" description="Helical" evidence="2">
    <location>
        <begin position="190"/>
        <end position="214"/>
    </location>
</feature>
<feature type="transmembrane region" description="Helical" evidence="2">
    <location>
        <begin position="312"/>
        <end position="334"/>
    </location>
</feature>
<dbReference type="NCBIfam" id="TIGR02123">
    <property type="entry name" value="TRAP_fused"/>
    <property type="match status" value="1"/>
</dbReference>
<feature type="transmembrane region" description="Helical" evidence="2">
    <location>
        <begin position="60"/>
        <end position="77"/>
    </location>
</feature>
<dbReference type="AlphaFoldDB" id="A0A221K8Y1"/>
<keyword evidence="1" id="KW-1003">Cell membrane</keyword>
<feature type="transmembrane region" description="Helical" evidence="2">
    <location>
        <begin position="147"/>
        <end position="170"/>
    </location>
</feature>
<comment type="function">
    <text evidence="1">Part of the tripartite ATP-independent periplasmic (TRAP) transport system.</text>
</comment>
<gene>
    <name evidence="4" type="primary">dctM</name>
    <name evidence="4" type="ORF">SULPSESMR1_04115</name>
</gene>
<evidence type="ECO:0000259" key="3">
    <source>
        <dbReference type="Pfam" id="PF06808"/>
    </source>
</evidence>
<feature type="transmembrane region" description="Helical" evidence="2">
    <location>
        <begin position="461"/>
        <end position="494"/>
    </location>
</feature>
<sequence length="648" mass="68409">MTDKGTLDVAKYALGEADAAAGPSGPLRWLIMLLGASGVLLAVNQQFLLNVFGFQPLGNAYLYYLIGIFLAVAFLSVPMKAGPSMGPIWLNSGLAVLALVSAGWLGNHGLDIIQRGWEYEAPLTADIMAAILLVLVLEGIRRAGGSVLLITALLFGTFPLYAGHMPGFLWGTQFSLLETVRAHVLGVESVVGIPMQVVAELVIGFVIFGSVLVVTKGSEFFMDLAAALLGHRRGGPAKVAVLGSGILGSLSGSVISNILTSAPFSIPTMRRVGYPASYAAAIEACASTGATLMPPVMGTVAFVMASFLGVQYSTIVIAAIIPALMFYVALLLQVDMFAARNGLQGLPRSEIPKVWPVLIRGWPYLLSLAVLIYVLMVLRLESRSPYYASVVMLVATSFRKDSRLTLVRAQLLLMDISVNVAKLVAVLAGIGLVVGGLSYTGVAGAFSRELLLYADGNVPLMLLAGAVTSFVLGMGMTVTACYIFLSILLAPALIQAGLNPLASHLFILYWGMLSYITPPVALAAITAAHVAGSKPMETGFRAMRLGLPLFILPFIFVYDPALIMVGSVINIVERIALTLIAIWAITSAFESWIYGVGQIGLTSRGLFLAGGLLIIVPVFITGLVGAALLIAVIAVNLILQRRKNAANL</sequence>
<organism evidence="4 5">
    <name type="scientific">Pseudosulfitobacter pseudonitzschiae</name>
    <dbReference type="NCBI Taxonomy" id="1402135"/>
    <lineage>
        <taxon>Bacteria</taxon>
        <taxon>Pseudomonadati</taxon>
        <taxon>Pseudomonadota</taxon>
        <taxon>Alphaproteobacteria</taxon>
        <taxon>Rhodobacterales</taxon>
        <taxon>Roseobacteraceae</taxon>
        <taxon>Pseudosulfitobacter</taxon>
    </lineage>
</organism>
<dbReference type="InterPro" id="IPR011853">
    <property type="entry name" value="TRAP_DctM-Dct_fused"/>
</dbReference>
<dbReference type="EMBL" id="CP022419">
    <property type="protein sequence ID" value="ASM75307.1"/>
    <property type="molecule type" value="Genomic_DNA"/>
</dbReference>
<comment type="subcellular location">
    <subcellularLocation>
        <location evidence="1">Cell inner membrane</location>
        <topology evidence="1">Multi-pass membrane protein</topology>
    </subcellularLocation>
</comment>
<feature type="transmembrane region" description="Helical" evidence="2">
    <location>
        <begin position="354"/>
        <end position="378"/>
    </location>
</feature>
<keyword evidence="2" id="KW-0812">Transmembrane</keyword>
<feature type="transmembrane region" description="Helical" evidence="2">
    <location>
        <begin position="550"/>
        <end position="569"/>
    </location>
</feature>
<dbReference type="Proteomes" id="UP000199754">
    <property type="component" value="Plasmid pSMR1-4"/>
</dbReference>
<dbReference type="PANTHER" id="PTHR43849:SF2">
    <property type="entry name" value="BLL3936 PROTEIN"/>
    <property type="match status" value="1"/>
</dbReference>
<feature type="transmembrane region" description="Helical" evidence="2">
    <location>
        <begin position="420"/>
        <end position="441"/>
    </location>
</feature>
<dbReference type="GO" id="GO:0022857">
    <property type="term" value="F:transmembrane transporter activity"/>
    <property type="evidence" value="ECO:0007669"/>
    <property type="project" value="UniProtKB-UniRule"/>
</dbReference>
<dbReference type="GO" id="GO:0005886">
    <property type="term" value="C:plasma membrane"/>
    <property type="evidence" value="ECO:0007669"/>
    <property type="project" value="UniProtKB-SubCell"/>
</dbReference>
<keyword evidence="1" id="KW-0813">Transport</keyword>
<evidence type="ECO:0000313" key="5">
    <source>
        <dbReference type="Proteomes" id="UP000199754"/>
    </source>
</evidence>
<dbReference type="Pfam" id="PF06808">
    <property type="entry name" value="DctM"/>
    <property type="match status" value="1"/>
</dbReference>
<feature type="domain" description="TRAP C4-dicarboxylate transport system permease DctM subunit" evidence="3">
    <location>
        <begin position="132"/>
        <end position="570"/>
    </location>
</feature>
<feature type="transmembrane region" description="Helical" evidence="2">
    <location>
        <begin position="29"/>
        <end position="48"/>
    </location>
</feature>
<geneLocation type="plasmid" evidence="4 5">
    <name>pSMR1-4</name>
</geneLocation>
<feature type="transmembrane region" description="Helical" evidence="2">
    <location>
        <begin position="89"/>
        <end position="107"/>
    </location>
</feature>
<evidence type="ECO:0000256" key="2">
    <source>
        <dbReference type="SAM" id="Phobius"/>
    </source>
</evidence>
<feature type="transmembrane region" description="Helical" evidence="2">
    <location>
        <begin position="606"/>
        <end position="639"/>
    </location>
</feature>
<keyword evidence="1" id="KW-0997">Cell inner membrane</keyword>
<accession>A0A221K8Y1</accession>
<keyword evidence="5" id="KW-1185">Reference proteome</keyword>
<dbReference type="KEGG" id="spse:SULPSESMR1_04115"/>
<name>A0A221K8Y1_9RHOB</name>
<keyword evidence="2" id="KW-1133">Transmembrane helix</keyword>
<proteinExistence type="predicted"/>
<evidence type="ECO:0000256" key="1">
    <source>
        <dbReference type="RuleBase" id="RU369079"/>
    </source>
</evidence>
<feature type="transmembrane region" description="Helical" evidence="2">
    <location>
        <begin position="576"/>
        <end position="594"/>
    </location>
</feature>
<dbReference type="InterPro" id="IPR010656">
    <property type="entry name" value="DctM"/>
</dbReference>
<keyword evidence="2" id="KW-0472">Membrane</keyword>
<reference evidence="4 5" key="1">
    <citation type="submission" date="2017-07" db="EMBL/GenBank/DDBJ databases">
        <title>Genome Sequence of Sulfitobacter pseudonitzschiae Strain SMR1 Isolated from a culture of the Diatom Skeletonema marinoi.</title>
        <authorList>
            <person name="Topel M."/>
            <person name="Pinder M.I.M."/>
            <person name="Johansson O.N."/>
            <person name="Kourtchenko O."/>
            <person name="Godhe A."/>
            <person name="Clarke A.K."/>
        </authorList>
    </citation>
    <scope>NUCLEOTIDE SEQUENCE [LARGE SCALE GENOMIC DNA]</scope>
    <source>
        <strain evidence="4 5">SMR1</strain>
        <plasmid evidence="4 5">pSMR1-4</plasmid>
    </source>
</reference>
<feature type="transmembrane region" description="Helical" evidence="2">
    <location>
        <begin position="506"/>
        <end position="530"/>
    </location>
</feature>
<dbReference type="PANTHER" id="PTHR43849">
    <property type="entry name" value="BLL3936 PROTEIN"/>
    <property type="match status" value="1"/>
</dbReference>
<feature type="transmembrane region" description="Helical" evidence="2">
    <location>
        <begin position="239"/>
        <end position="259"/>
    </location>
</feature>